<dbReference type="AlphaFoldDB" id="A0A6A7ALT5"/>
<proteinExistence type="predicted"/>
<dbReference type="Proteomes" id="UP000799423">
    <property type="component" value="Unassembled WGS sequence"/>
</dbReference>
<reference evidence="1" key="1">
    <citation type="submission" date="2020-01" db="EMBL/GenBank/DDBJ databases">
        <authorList>
            <consortium name="DOE Joint Genome Institute"/>
            <person name="Haridas S."/>
            <person name="Albert R."/>
            <person name="Binder M."/>
            <person name="Bloem J."/>
            <person name="Labutti K."/>
            <person name="Salamov A."/>
            <person name="Andreopoulos B."/>
            <person name="Baker S.E."/>
            <person name="Barry K."/>
            <person name="Bills G."/>
            <person name="Bluhm B.H."/>
            <person name="Cannon C."/>
            <person name="Castanera R."/>
            <person name="Culley D.E."/>
            <person name="Daum C."/>
            <person name="Ezra D."/>
            <person name="Gonzalez J.B."/>
            <person name="Henrissat B."/>
            <person name="Kuo A."/>
            <person name="Liang C."/>
            <person name="Lipzen A."/>
            <person name="Lutzoni F."/>
            <person name="Magnuson J."/>
            <person name="Mondo S."/>
            <person name="Nolan M."/>
            <person name="Ohm R."/>
            <person name="Pangilinan J."/>
            <person name="Park H.-J."/>
            <person name="Ramirez L."/>
            <person name="Alfaro M."/>
            <person name="Sun H."/>
            <person name="Tritt A."/>
            <person name="Yoshinaga Y."/>
            <person name="Zwiers L.-H."/>
            <person name="Turgeon B.G."/>
            <person name="Goodwin S.B."/>
            <person name="Spatafora J.W."/>
            <person name="Crous P.W."/>
            <person name="Grigoriev I.V."/>
        </authorList>
    </citation>
    <scope>NUCLEOTIDE SEQUENCE</scope>
    <source>
        <strain evidence="1">IPT5</strain>
    </source>
</reference>
<protein>
    <submittedName>
        <fullName evidence="1">Uncharacterized protein</fullName>
    </submittedName>
</protein>
<organism evidence="1 2">
    <name type="scientific">Plenodomus tracheiphilus IPT5</name>
    <dbReference type="NCBI Taxonomy" id="1408161"/>
    <lineage>
        <taxon>Eukaryota</taxon>
        <taxon>Fungi</taxon>
        <taxon>Dikarya</taxon>
        <taxon>Ascomycota</taxon>
        <taxon>Pezizomycotina</taxon>
        <taxon>Dothideomycetes</taxon>
        <taxon>Pleosporomycetidae</taxon>
        <taxon>Pleosporales</taxon>
        <taxon>Pleosporineae</taxon>
        <taxon>Leptosphaeriaceae</taxon>
        <taxon>Plenodomus</taxon>
    </lineage>
</organism>
<accession>A0A6A7ALT5</accession>
<name>A0A6A7ALT5_9PLEO</name>
<dbReference type="EMBL" id="MU006480">
    <property type="protein sequence ID" value="KAF2843903.1"/>
    <property type="molecule type" value="Genomic_DNA"/>
</dbReference>
<evidence type="ECO:0000313" key="1">
    <source>
        <dbReference type="EMBL" id="KAF2843903.1"/>
    </source>
</evidence>
<gene>
    <name evidence="1" type="ORF">T440DRAFT_92518</name>
</gene>
<keyword evidence="2" id="KW-1185">Reference proteome</keyword>
<evidence type="ECO:0000313" key="2">
    <source>
        <dbReference type="Proteomes" id="UP000799423"/>
    </source>
</evidence>
<sequence length="108" mass="12304">MQSPDEKAEALHAMKSPVRKLVIESMPIGKQEETIACLKNWQECLEEIAATYVMVEDSLPPWYPDTMNTCSACEKPYLLWETVVTKCCRIHSFCDYCNIGNSYCLQCG</sequence>